<evidence type="ECO:0000256" key="2">
    <source>
        <dbReference type="ARBA" id="ARBA00022737"/>
    </source>
</evidence>
<feature type="repeat" description="WD" evidence="3">
    <location>
        <begin position="124"/>
        <end position="155"/>
    </location>
</feature>
<dbReference type="SMART" id="SM00320">
    <property type="entry name" value="WD40"/>
    <property type="match status" value="5"/>
</dbReference>
<name>A0AAV8UP72_9RHOD</name>
<dbReference type="AlphaFoldDB" id="A0AAV8UP72"/>
<keyword evidence="1 3" id="KW-0853">WD repeat</keyword>
<evidence type="ECO:0000313" key="5">
    <source>
        <dbReference type="Proteomes" id="UP001157974"/>
    </source>
</evidence>
<evidence type="ECO:0000256" key="3">
    <source>
        <dbReference type="PROSITE-ProRule" id="PRU00221"/>
    </source>
</evidence>
<dbReference type="GO" id="GO:0097361">
    <property type="term" value="C:cytosolic [4Fe-4S] assembly targeting complex"/>
    <property type="evidence" value="ECO:0007669"/>
    <property type="project" value="TreeGrafter"/>
</dbReference>
<evidence type="ECO:0000256" key="1">
    <source>
        <dbReference type="ARBA" id="ARBA00022574"/>
    </source>
</evidence>
<accession>A0AAV8UP72</accession>
<dbReference type="Gene3D" id="2.130.10.10">
    <property type="entry name" value="YVTN repeat-like/Quinoprotein amine dehydrogenase"/>
    <property type="match status" value="1"/>
</dbReference>
<dbReference type="Proteomes" id="UP001157974">
    <property type="component" value="Unassembled WGS sequence"/>
</dbReference>
<dbReference type="PRINTS" id="PR00320">
    <property type="entry name" value="GPROTEINBRPT"/>
</dbReference>
<dbReference type="PANTHER" id="PTHR19920:SF0">
    <property type="entry name" value="CYTOSOLIC IRON-SULFUR PROTEIN ASSEMBLY PROTEIN CIAO1-RELATED"/>
    <property type="match status" value="1"/>
</dbReference>
<evidence type="ECO:0000313" key="4">
    <source>
        <dbReference type="EMBL" id="KAJ8904335.1"/>
    </source>
</evidence>
<dbReference type="GO" id="GO:0016226">
    <property type="term" value="P:iron-sulfur cluster assembly"/>
    <property type="evidence" value="ECO:0007669"/>
    <property type="project" value="TreeGrafter"/>
</dbReference>
<dbReference type="EMBL" id="JAMWBK010000006">
    <property type="protein sequence ID" value="KAJ8904335.1"/>
    <property type="molecule type" value="Genomic_DNA"/>
</dbReference>
<dbReference type="CDD" id="cd00200">
    <property type="entry name" value="WD40"/>
    <property type="match status" value="1"/>
</dbReference>
<dbReference type="Pfam" id="PF00400">
    <property type="entry name" value="WD40"/>
    <property type="match status" value="5"/>
</dbReference>
<dbReference type="PROSITE" id="PS50294">
    <property type="entry name" value="WD_REPEATS_REGION"/>
    <property type="match status" value="4"/>
</dbReference>
<evidence type="ECO:0008006" key="6">
    <source>
        <dbReference type="Google" id="ProtNLM"/>
    </source>
</evidence>
<protein>
    <recommendedName>
        <fullName evidence="6">Cytosolic iron-sulfur protein assembly protein CIAO1 homolog</fullName>
    </recommendedName>
</protein>
<reference evidence="4 5" key="1">
    <citation type="journal article" date="2023" name="Nat. Commun.">
        <title>Origin of minicircular mitochondrial genomes in red algae.</title>
        <authorList>
            <person name="Lee Y."/>
            <person name="Cho C.H."/>
            <person name="Lee Y.M."/>
            <person name="Park S.I."/>
            <person name="Yang J.H."/>
            <person name="West J.A."/>
            <person name="Bhattacharya D."/>
            <person name="Yoon H.S."/>
        </authorList>
    </citation>
    <scope>NUCLEOTIDE SEQUENCE [LARGE SCALE GENOMIC DNA]</scope>
    <source>
        <strain evidence="4 5">CCMP1338</strain>
        <tissue evidence="4">Whole cell</tissue>
    </source>
</reference>
<keyword evidence="5" id="KW-1185">Reference proteome</keyword>
<proteinExistence type="predicted"/>
<feature type="repeat" description="WD" evidence="3">
    <location>
        <begin position="223"/>
        <end position="261"/>
    </location>
</feature>
<feature type="repeat" description="WD" evidence="3">
    <location>
        <begin position="35"/>
        <end position="67"/>
    </location>
</feature>
<dbReference type="InterPro" id="IPR020472">
    <property type="entry name" value="WD40_PAC1"/>
</dbReference>
<feature type="repeat" description="WD" evidence="3">
    <location>
        <begin position="80"/>
        <end position="112"/>
    </location>
</feature>
<gene>
    <name evidence="4" type="ORF">NDN08_000856</name>
</gene>
<dbReference type="PROSITE" id="PS50082">
    <property type="entry name" value="WD_REPEATS_2"/>
    <property type="match status" value="4"/>
</dbReference>
<keyword evidence="2" id="KW-0677">Repeat</keyword>
<dbReference type="PANTHER" id="PTHR19920">
    <property type="entry name" value="WD40 PROTEIN CIAO1"/>
    <property type="match status" value="1"/>
</dbReference>
<sequence>MGSLWFQWSIAAAGFDATASILSFKNDELAIVGLLDLHESEVKSVSYSPSGALLATCSRDKVVYIWESGMDDDFECIAVLNGHKQDVKDVVWHPTSELLASASYDDSIRLWKEDYDEWYCCAKLSGHTSTVWSLSFDETGDRLASVSADRQLIVWRQSSKEGKPLGSDPQWREVWKTDETEHKRPIYSVDWVGSRIATGSGDDCIRIFTETSNDTFEITSCQPKAHRGDVNSVAWHPQKEGLLASAGDDGDIKIWKLEEDV</sequence>
<comment type="caution">
    <text evidence="4">The sequence shown here is derived from an EMBL/GenBank/DDBJ whole genome shotgun (WGS) entry which is preliminary data.</text>
</comment>
<dbReference type="InterPro" id="IPR036322">
    <property type="entry name" value="WD40_repeat_dom_sf"/>
</dbReference>
<dbReference type="SUPFAM" id="SSF50978">
    <property type="entry name" value="WD40 repeat-like"/>
    <property type="match status" value="1"/>
</dbReference>
<dbReference type="InterPro" id="IPR001680">
    <property type="entry name" value="WD40_rpt"/>
</dbReference>
<dbReference type="InterPro" id="IPR015943">
    <property type="entry name" value="WD40/YVTN_repeat-like_dom_sf"/>
</dbReference>
<organism evidence="4 5">
    <name type="scientific">Rhodosorus marinus</name>
    <dbReference type="NCBI Taxonomy" id="101924"/>
    <lineage>
        <taxon>Eukaryota</taxon>
        <taxon>Rhodophyta</taxon>
        <taxon>Stylonematophyceae</taxon>
        <taxon>Stylonematales</taxon>
        <taxon>Stylonemataceae</taxon>
        <taxon>Rhodosorus</taxon>
    </lineage>
</organism>